<dbReference type="EMBL" id="CP047156">
    <property type="protein sequence ID" value="QHC01898.1"/>
    <property type="molecule type" value="Genomic_DNA"/>
</dbReference>
<dbReference type="PANTHER" id="PTHR33653:SF1">
    <property type="entry name" value="RIBONUCLEASE VAPC2"/>
    <property type="match status" value="1"/>
</dbReference>
<dbReference type="HAMAP" id="MF_00265">
    <property type="entry name" value="VapC_Nob1"/>
    <property type="match status" value="1"/>
</dbReference>
<keyword evidence="6 8" id="KW-0460">Magnesium</keyword>
<keyword evidence="11" id="KW-1185">Reference proteome</keyword>
<sequence length="138" mass="14964">MSALVDTSVWVEFLRGTQSAAADYVRHEVGRNLATCEPVMMELLAGLSAGDRTARVERMLLSQTWLRIDPHLDYRGAVDVFHATRATGHAPRGLADCLIAAIALRAGVEVAHRDTDYEYIAAATGLATIDLRERTAAG</sequence>
<keyword evidence="5 8" id="KW-0378">Hydrolase</keyword>
<dbReference type="InterPro" id="IPR050556">
    <property type="entry name" value="Type_II_TA_system_RNase"/>
</dbReference>
<dbReference type="GO" id="GO:0004540">
    <property type="term" value="F:RNA nuclease activity"/>
    <property type="evidence" value="ECO:0007669"/>
    <property type="project" value="InterPro"/>
</dbReference>
<dbReference type="GO" id="GO:0016787">
    <property type="term" value="F:hydrolase activity"/>
    <property type="evidence" value="ECO:0007669"/>
    <property type="project" value="UniProtKB-KW"/>
</dbReference>
<keyword evidence="2 8" id="KW-1277">Toxin-antitoxin system</keyword>
<proteinExistence type="inferred from homology"/>
<keyword evidence="8" id="KW-0800">Toxin</keyword>
<protein>
    <recommendedName>
        <fullName evidence="8">Ribonuclease VapC</fullName>
        <shortName evidence="8">RNase VapC</shortName>
        <ecNumber evidence="8">3.1.-.-</ecNumber>
    </recommendedName>
    <alternativeName>
        <fullName evidence="8">Toxin VapC</fullName>
    </alternativeName>
</protein>
<evidence type="ECO:0000256" key="3">
    <source>
        <dbReference type="ARBA" id="ARBA00022722"/>
    </source>
</evidence>
<dbReference type="InParanoid" id="A0A7L4YS66"/>
<comment type="function">
    <text evidence="8">Toxic component of a toxin-antitoxin (TA) system. An RNase.</text>
</comment>
<gene>
    <name evidence="8" type="primary">vapC</name>
    <name evidence="10" type="ORF">EK0264_17535</name>
</gene>
<dbReference type="InterPro" id="IPR002716">
    <property type="entry name" value="PIN_dom"/>
</dbReference>
<keyword evidence="3 8" id="KW-0540">Nuclease</keyword>
<dbReference type="KEGG" id="eke:EK0264_17535"/>
<dbReference type="Pfam" id="PF01850">
    <property type="entry name" value="PIN"/>
    <property type="match status" value="1"/>
</dbReference>
<dbReference type="Proteomes" id="UP000463857">
    <property type="component" value="Chromosome"/>
</dbReference>
<feature type="domain" description="PIN" evidence="9">
    <location>
        <begin position="4"/>
        <end position="121"/>
    </location>
</feature>
<evidence type="ECO:0000256" key="5">
    <source>
        <dbReference type="ARBA" id="ARBA00022801"/>
    </source>
</evidence>
<dbReference type="OrthoDB" id="9811788at2"/>
<evidence type="ECO:0000259" key="9">
    <source>
        <dbReference type="Pfam" id="PF01850"/>
    </source>
</evidence>
<dbReference type="RefSeq" id="WP_159547022.1">
    <property type="nucleotide sequence ID" value="NZ_CP047156.1"/>
</dbReference>
<evidence type="ECO:0000256" key="6">
    <source>
        <dbReference type="ARBA" id="ARBA00022842"/>
    </source>
</evidence>
<dbReference type="Gene3D" id="3.40.50.1010">
    <property type="entry name" value="5'-nuclease"/>
    <property type="match status" value="1"/>
</dbReference>
<evidence type="ECO:0000256" key="2">
    <source>
        <dbReference type="ARBA" id="ARBA00022649"/>
    </source>
</evidence>
<organism evidence="10 11">
    <name type="scientific">Epidermidibacterium keratini</name>
    <dbReference type="NCBI Taxonomy" id="1891644"/>
    <lineage>
        <taxon>Bacteria</taxon>
        <taxon>Bacillati</taxon>
        <taxon>Actinomycetota</taxon>
        <taxon>Actinomycetes</taxon>
        <taxon>Sporichthyales</taxon>
        <taxon>Sporichthyaceae</taxon>
        <taxon>Epidermidibacterium</taxon>
    </lineage>
</organism>
<dbReference type="GO" id="GO:0090729">
    <property type="term" value="F:toxin activity"/>
    <property type="evidence" value="ECO:0007669"/>
    <property type="project" value="UniProtKB-KW"/>
</dbReference>
<comment type="cofactor">
    <cofactor evidence="1 8">
        <name>Mg(2+)</name>
        <dbReference type="ChEBI" id="CHEBI:18420"/>
    </cofactor>
</comment>
<dbReference type="EC" id="3.1.-.-" evidence="8"/>
<name>A0A7L4YS66_9ACTN</name>
<dbReference type="CDD" id="cd18756">
    <property type="entry name" value="PIN_MtVapC15-VapC11-like"/>
    <property type="match status" value="1"/>
</dbReference>
<comment type="similarity">
    <text evidence="7 8">Belongs to the PINc/VapC protein family.</text>
</comment>
<evidence type="ECO:0000313" key="10">
    <source>
        <dbReference type="EMBL" id="QHC01898.1"/>
    </source>
</evidence>
<evidence type="ECO:0000313" key="11">
    <source>
        <dbReference type="Proteomes" id="UP000463857"/>
    </source>
</evidence>
<evidence type="ECO:0000256" key="8">
    <source>
        <dbReference type="HAMAP-Rule" id="MF_00265"/>
    </source>
</evidence>
<keyword evidence="4 8" id="KW-0479">Metal-binding</keyword>
<feature type="binding site" evidence="8">
    <location>
        <position position="6"/>
    </location>
    <ligand>
        <name>Mg(2+)</name>
        <dbReference type="ChEBI" id="CHEBI:18420"/>
    </ligand>
</feature>
<dbReference type="AlphaFoldDB" id="A0A7L4YS66"/>
<dbReference type="InterPro" id="IPR022907">
    <property type="entry name" value="VapC_family"/>
</dbReference>
<feature type="binding site" evidence="8">
    <location>
        <position position="96"/>
    </location>
    <ligand>
        <name>Mg(2+)</name>
        <dbReference type="ChEBI" id="CHEBI:18420"/>
    </ligand>
</feature>
<evidence type="ECO:0000256" key="1">
    <source>
        <dbReference type="ARBA" id="ARBA00001946"/>
    </source>
</evidence>
<evidence type="ECO:0000256" key="7">
    <source>
        <dbReference type="ARBA" id="ARBA00038093"/>
    </source>
</evidence>
<dbReference type="GO" id="GO:0000287">
    <property type="term" value="F:magnesium ion binding"/>
    <property type="evidence" value="ECO:0007669"/>
    <property type="project" value="UniProtKB-UniRule"/>
</dbReference>
<reference evidence="10 11" key="1">
    <citation type="journal article" date="2018" name="Int. J. Syst. Evol. Microbiol.">
        <title>Epidermidibacterium keratini gen. nov., sp. nov., a member of the family Sporichthyaceae, isolated from keratin epidermis.</title>
        <authorList>
            <person name="Lee D.G."/>
            <person name="Trujillo M.E."/>
            <person name="Kang S."/>
            <person name="Nam J.J."/>
            <person name="Kim Y.J."/>
        </authorList>
    </citation>
    <scope>NUCLEOTIDE SEQUENCE [LARGE SCALE GENOMIC DNA]</scope>
    <source>
        <strain evidence="10 11">EPI-7</strain>
    </source>
</reference>
<accession>A0A7L4YS66</accession>
<dbReference type="InterPro" id="IPR029060">
    <property type="entry name" value="PIN-like_dom_sf"/>
</dbReference>
<dbReference type="PANTHER" id="PTHR33653">
    <property type="entry name" value="RIBONUCLEASE VAPC2"/>
    <property type="match status" value="1"/>
</dbReference>
<evidence type="ECO:0000256" key="4">
    <source>
        <dbReference type="ARBA" id="ARBA00022723"/>
    </source>
</evidence>
<dbReference type="SUPFAM" id="SSF88723">
    <property type="entry name" value="PIN domain-like"/>
    <property type="match status" value="1"/>
</dbReference>